<name>A0A7E4VLR0_PANRE</name>
<feature type="region of interest" description="Disordered" evidence="11">
    <location>
        <begin position="275"/>
        <end position="318"/>
    </location>
</feature>
<evidence type="ECO:0000313" key="15">
    <source>
        <dbReference type="WBParaSite" id="Pan_g22728.t2"/>
    </source>
</evidence>
<dbReference type="PANTHER" id="PTHR45814:SF2">
    <property type="entry name" value="HISTONE-LYSINE N-METHYLTRANSFERASE SETD1"/>
    <property type="match status" value="1"/>
</dbReference>
<dbReference type="CDD" id="cd10518">
    <property type="entry name" value="SET_SETD1-like"/>
    <property type="match status" value="1"/>
</dbReference>
<dbReference type="SUPFAM" id="SSF82199">
    <property type="entry name" value="SET domain"/>
    <property type="match status" value="1"/>
</dbReference>
<dbReference type="GO" id="GO:0048188">
    <property type="term" value="C:Set1C/COMPASS complex"/>
    <property type="evidence" value="ECO:0007669"/>
    <property type="project" value="TreeGrafter"/>
</dbReference>
<dbReference type="GO" id="GO:0140999">
    <property type="term" value="F:histone H3K4 trimethyltransferase activity"/>
    <property type="evidence" value="ECO:0007669"/>
    <property type="project" value="UniProtKB-EC"/>
</dbReference>
<evidence type="ECO:0000256" key="8">
    <source>
        <dbReference type="ARBA" id="ARBA00047571"/>
    </source>
</evidence>
<dbReference type="InterPro" id="IPR046341">
    <property type="entry name" value="SET_dom_sf"/>
</dbReference>
<dbReference type="Gene3D" id="2.170.270.10">
    <property type="entry name" value="SET domain"/>
    <property type="match status" value="1"/>
</dbReference>
<evidence type="ECO:0000256" key="7">
    <source>
        <dbReference type="ARBA" id="ARBA00023242"/>
    </source>
</evidence>
<dbReference type="InterPro" id="IPR003616">
    <property type="entry name" value="Post-SET_dom"/>
</dbReference>
<dbReference type="AlphaFoldDB" id="A0A7E4VLR0"/>
<evidence type="ECO:0000259" key="13">
    <source>
        <dbReference type="PROSITE" id="PS50868"/>
    </source>
</evidence>
<dbReference type="Pfam" id="PF00856">
    <property type="entry name" value="SET"/>
    <property type="match status" value="1"/>
</dbReference>
<reference evidence="14" key="1">
    <citation type="journal article" date="2013" name="Genetics">
        <title>The draft genome and transcriptome of Panagrellus redivivus are shaped by the harsh demands of a free-living lifestyle.</title>
        <authorList>
            <person name="Srinivasan J."/>
            <person name="Dillman A.R."/>
            <person name="Macchietto M.G."/>
            <person name="Heikkinen L."/>
            <person name="Lakso M."/>
            <person name="Fracchia K.M."/>
            <person name="Antoshechkin I."/>
            <person name="Mortazavi A."/>
            <person name="Wong G."/>
            <person name="Sternberg P.W."/>
        </authorList>
    </citation>
    <scope>NUCLEOTIDE SEQUENCE [LARGE SCALE GENOMIC DNA]</scope>
    <source>
        <strain evidence="14">MT8872</strain>
    </source>
</reference>
<keyword evidence="7" id="KW-0539">Nucleus</keyword>
<dbReference type="WBParaSite" id="Pan_g22728.t2">
    <property type="protein sequence ID" value="Pan_g22728.t2"/>
    <property type="gene ID" value="Pan_g22728"/>
</dbReference>
<feature type="compositionally biased region" description="Basic and acidic residues" evidence="11">
    <location>
        <begin position="369"/>
        <end position="391"/>
    </location>
</feature>
<protein>
    <recommendedName>
        <fullName evidence="2">[histone H3]-lysine(4) N-trimethyltransferase</fullName>
        <ecNumber evidence="2">2.1.1.354</ecNumber>
    </recommendedName>
</protein>
<dbReference type="SMART" id="SM00317">
    <property type="entry name" value="SET"/>
    <property type="match status" value="1"/>
</dbReference>
<keyword evidence="14" id="KW-1185">Reference proteome</keyword>
<dbReference type="PROSITE" id="PS50280">
    <property type="entry name" value="SET"/>
    <property type="match status" value="1"/>
</dbReference>
<feature type="region of interest" description="Disordered" evidence="11">
    <location>
        <begin position="551"/>
        <end position="695"/>
    </location>
</feature>
<evidence type="ECO:0000256" key="4">
    <source>
        <dbReference type="ARBA" id="ARBA00022679"/>
    </source>
</evidence>
<evidence type="ECO:0000256" key="2">
    <source>
        <dbReference type="ARBA" id="ARBA00012182"/>
    </source>
</evidence>
<organism evidence="14 15">
    <name type="scientific">Panagrellus redivivus</name>
    <name type="common">Microworm</name>
    <dbReference type="NCBI Taxonomy" id="6233"/>
    <lineage>
        <taxon>Eukaryota</taxon>
        <taxon>Metazoa</taxon>
        <taxon>Ecdysozoa</taxon>
        <taxon>Nematoda</taxon>
        <taxon>Chromadorea</taxon>
        <taxon>Rhabditida</taxon>
        <taxon>Tylenchina</taxon>
        <taxon>Panagrolaimomorpha</taxon>
        <taxon>Panagrolaimoidea</taxon>
        <taxon>Panagrolaimidae</taxon>
        <taxon>Panagrellus</taxon>
    </lineage>
</organism>
<evidence type="ECO:0000256" key="1">
    <source>
        <dbReference type="ARBA" id="ARBA00004123"/>
    </source>
</evidence>
<sequence length="954" mass="104084">MTPSNHGYSQPRIYCLQFVVQSIEWLSEEHHSRQKHNDNGQNEMVIDKLGLRFGEQSVTLAHCIKFDQNQQCRLPIFAITCIASRHLLKNLGRSLETVNSGTQTTIPTPLVNAKCQTKPPKKANSSVQTSKILQRHAWTLDNVTMTDVGTQTDPDYGVRFDELGISVAEQRKALLKMVVMLMAKVSEKMQTQKRATAIMPKPSDSVEGSGSKRPGSETSEPEAPKVKIRRRIRFRSLRKYGIGSGAGAGGSVEPGSVGEFTTLCVKFEEQYQKPLRIRDQAPEPEAPGRKIRNRSPERILRRAGAGSGYGAGGSDQDPELTSLVVEVDVKAAKQFGEMRKRQIEQMRERLRAMTVEREEVLAAANARLHPADPRSGSESKTASENRVKKESTSQSVSWSRSVPGSSKATNSAPMPVQIDKRSQKSPTPVSSINVPPQMPPTQTISKKTELPSTSEDIMITPEPPKTPKTANISSKMTTERPPPEIVSEGSGGSSVPSPLASSRSESGLQSIAEAVPSISTTEKSPRVVIPPAAKVNNGFLMPAFHRDSIISPKVRPPAINPFTFSASASIPKIEEQKEDTKSDKTSTSKRSTSTSSSKSGKTGSSASSSSASSSSASGSEDSTSKSQSESSGASETGSTASSSSSGSSSSEESESSTPRPPEPVKKSSKTAPKKKESPPSSASSTFGGGSIATVESIAEELPSASDNSVESIHDTIESLKSVSSVGSAVSELGELAQSQELSPLSRYLKRGSKRFSPDYSKRKSLHTDSDELKVKQALQKLREQSYIMREKPRRTLIRLGCFYQSKIDPILLLEHSLKVAKSTIHGSGVFAIRPIQPRQKIIEYSGELIRLKDCDTREKKYLQAGVMCTYLFKLDSEYAIDGTKWGNKSRFINHSCNPNCVVKTINFDSTLHLFVISKWYIEKGEEITFDYCFNVEEDKVPCNCGVKNCRKFMN</sequence>
<dbReference type="PANTHER" id="PTHR45814">
    <property type="entry name" value="HISTONE-LYSINE N-METHYLTRANSFERASE SETD1"/>
    <property type="match status" value="1"/>
</dbReference>
<accession>A0A7E4VLR0</accession>
<dbReference type="GO" id="GO:0032259">
    <property type="term" value="P:methylation"/>
    <property type="evidence" value="ECO:0007669"/>
    <property type="project" value="UniProtKB-KW"/>
</dbReference>
<evidence type="ECO:0000256" key="10">
    <source>
        <dbReference type="ARBA" id="ARBA00049129"/>
    </source>
</evidence>
<comment type="catalytic activity">
    <reaction evidence="8">
        <text>L-lysyl(4)-[histone H3] + 3 S-adenosyl-L-methionine = N(6),N(6),N(6)-trimethyl-L-lysyl(4)-[histone H3] + 3 S-adenosyl-L-homocysteine + 3 H(+)</text>
        <dbReference type="Rhea" id="RHEA:60260"/>
        <dbReference type="Rhea" id="RHEA-COMP:15537"/>
        <dbReference type="Rhea" id="RHEA-COMP:15547"/>
        <dbReference type="ChEBI" id="CHEBI:15378"/>
        <dbReference type="ChEBI" id="CHEBI:29969"/>
        <dbReference type="ChEBI" id="CHEBI:57856"/>
        <dbReference type="ChEBI" id="CHEBI:59789"/>
        <dbReference type="ChEBI" id="CHEBI:61961"/>
        <dbReference type="EC" id="2.1.1.354"/>
    </reaction>
</comment>
<dbReference type="InterPro" id="IPR001214">
    <property type="entry name" value="SET_dom"/>
</dbReference>
<evidence type="ECO:0000256" key="5">
    <source>
        <dbReference type="ARBA" id="ARBA00022691"/>
    </source>
</evidence>
<reference evidence="15" key="2">
    <citation type="submission" date="2020-10" db="UniProtKB">
        <authorList>
            <consortium name="WormBaseParasite"/>
        </authorList>
    </citation>
    <scope>IDENTIFICATION</scope>
</reference>
<comment type="subcellular location">
    <subcellularLocation>
        <location evidence="1">Nucleus</location>
    </subcellularLocation>
</comment>
<dbReference type="SMART" id="SM00508">
    <property type="entry name" value="PostSET"/>
    <property type="match status" value="1"/>
</dbReference>
<keyword evidence="6" id="KW-0156">Chromatin regulator</keyword>
<keyword evidence="5" id="KW-0949">S-adenosyl-L-methionine</keyword>
<dbReference type="Proteomes" id="UP000492821">
    <property type="component" value="Unassembled WGS sequence"/>
</dbReference>
<feature type="domain" description="Post-SET" evidence="13">
    <location>
        <begin position="938"/>
        <end position="954"/>
    </location>
</feature>
<feature type="compositionally biased region" description="Low complexity" evidence="11">
    <location>
        <begin position="588"/>
        <end position="650"/>
    </location>
</feature>
<keyword evidence="3" id="KW-0489">Methyltransferase</keyword>
<dbReference type="InterPro" id="IPR044570">
    <property type="entry name" value="Set1-like"/>
</dbReference>
<dbReference type="PROSITE" id="PS50868">
    <property type="entry name" value="POST_SET"/>
    <property type="match status" value="1"/>
</dbReference>
<comment type="catalytic activity">
    <reaction evidence="9">
        <text>N(6)-methyl-L-lysyl(4)-[histone H3] + S-adenosyl-L-methionine = N(6),N(6)-dimethyl-L-lysyl(4)-[histone H3] + S-adenosyl-L-homocysteine + H(+)</text>
        <dbReference type="Rhea" id="RHEA:60268"/>
        <dbReference type="Rhea" id="RHEA-COMP:15540"/>
        <dbReference type="Rhea" id="RHEA-COMP:15543"/>
        <dbReference type="ChEBI" id="CHEBI:15378"/>
        <dbReference type="ChEBI" id="CHEBI:57856"/>
        <dbReference type="ChEBI" id="CHEBI:59789"/>
        <dbReference type="ChEBI" id="CHEBI:61929"/>
        <dbReference type="ChEBI" id="CHEBI:61976"/>
    </reaction>
</comment>
<evidence type="ECO:0000256" key="9">
    <source>
        <dbReference type="ARBA" id="ARBA00047583"/>
    </source>
</evidence>
<feature type="domain" description="SET" evidence="12">
    <location>
        <begin position="815"/>
        <end position="932"/>
    </location>
</feature>
<evidence type="ECO:0000313" key="14">
    <source>
        <dbReference type="Proteomes" id="UP000492821"/>
    </source>
</evidence>
<feature type="region of interest" description="Disordered" evidence="11">
    <location>
        <begin position="192"/>
        <end position="227"/>
    </location>
</feature>
<evidence type="ECO:0000259" key="12">
    <source>
        <dbReference type="PROSITE" id="PS50280"/>
    </source>
</evidence>
<evidence type="ECO:0000256" key="6">
    <source>
        <dbReference type="ARBA" id="ARBA00022853"/>
    </source>
</evidence>
<feature type="compositionally biased region" description="Low complexity" evidence="11">
    <location>
        <begin position="392"/>
        <end position="406"/>
    </location>
</feature>
<feature type="region of interest" description="Disordered" evidence="11">
    <location>
        <begin position="361"/>
        <end position="508"/>
    </location>
</feature>
<proteinExistence type="predicted"/>
<dbReference type="EC" id="2.1.1.354" evidence="2"/>
<feature type="compositionally biased region" description="Polar residues" evidence="11">
    <location>
        <begin position="424"/>
        <end position="455"/>
    </location>
</feature>
<feature type="compositionally biased region" description="Low complexity" evidence="11">
    <location>
        <begin position="485"/>
        <end position="507"/>
    </location>
</feature>
<evidence type="ECO:0000256" key="11">
    <source>
        <dbReference type="SAM" id="MobiDB-lite"/>
    </source>
</evidence>
<evidence type="ECO:0000256" key="3">
    <source>
        <dbReference type="ARBA" id="ARBA00022603"/>
    </source>
</evidence>
<comment type="catalytic activity">
    <reaction evidence="10">
        <text>N(6),N(6)-dimethyl-L-lysyl(4)-[histone H3] + S-adenosyl-L-methionine = N(6),N(6),N(6)-trimethyl-L-lysyl(4)-[histone H3] + S-adenosyl-L-homocysteine + H(+)</text>
        <dbReference type="Rhea" id="RHEA:60272"/>
        <dbReference type="Rhea" id="RHEA-COMP:15537"/>
        <dbReference type="Rhea" id="RHEA-COMP:15540"/>
        <dbReference type="ChEBI" id="CHEBI:15378"/>
        <dbReference type="ChEBI" id="CHEBI:57856"/>
        <dbReference type="ChEBI" id="CHEBI:59789"/>
        <dbReference type="ChEBI" id="CHEBI:61961"/>
        <dbReference type="ChEBI" id="CHEBI:61976"/>
    </reaction>
</comment>
<keyword evidence="4" id="KW-0808">Transferase</keyword>
<feature type="compositionally biased region" description="Basic and acidic residues" evidence="11">
    <location>
        <begin position="572"/>
        <end position="586"/>
    </location>
</feature>